<dbReference type="EMBL" id="JALBCA010000012">
    <property type="protein sequence ID" value="KAI2391403.1"/>
    <property type="molecule type" value="Genomic_DNA"/>
</dbReference>
<sequence>MAMKYFKNIKEKVPYIKKPVKPHTPILSDEEQEFLSAVVSSPEKTRGDHGGNAQVAIMDGAQNIPLPMSPCEENDLDKELALAGSKSRAEEEQHSEKLAQAKKKNRWSWMKSGEAKTKAEKEPSTAAEKEVKKEEEDISEVLEKLNLAAVNNRVFSVSDETQDLLEKFKFVFKDLVNGVPTAYNDLESLLKNGDRQLQSSFNKLPDFLQKLIEQLPDKVTKKFAPEILAAAAERAEKHGLSADAAGKAAGAATKMGLEVPSLKELVAKPAAIAGMLRSIITFLKARFPALLGVNVLWSLALMVLLMVLWYCHKRGREERLERERLSREASASQLETADDAADDTAEAPATTSSESSAAAEPSEARRSSTLQEPSPHPATGKNTRRKTVEPYEGT</sequence>
<gene>
    <name evidence="1" type="ORF">LOY88_001227</name>
</gene>
<organism evidence="1">
    <name type="scientific">Ophidiomyces ophidiicola</name>
    <dbReference type="NCBI Taxonomy" id="1387563"/>
    <lineage>
        <taxon>Eukaryota</taxon>
        <taxon>Fungi</taxon>
        <taxon>Dikarya</taxon>
        <taxon>Ascomycota</taxon>
        <taxon>Pezizomycotina</taxon>
        <taxon>Eurotiomycetes</taxon>
        <taxon>Eurotiomycetidae</taxon>
        <taxon>Onygenales</taxon>
        <taxon>Onygenaceae</taxon>
        <taxon>Ophidiomyces</taxon>
    </lineage>
</organism>
<evidence type="ECO:0000313" key="1">
    <source>
        <dbReference type="EMBL" id="KAI2391403.1"/>
    </source>
</evidence>
<reference evidence="1" key="1">
    <citation type="journal article" date="2022" name="bioRxiv">
        <title>Population genetic analysis of Ophidiomyces ophidiicola, the causative agent of snake fungal disease, indicates recent introductions to the USA.</title>
        <authorList>
            <person name="Ladner J.T."/>
            <person name="Palmer J.M."/>
            <person name="Ettinger C.L."/>
            <person name="Stajich J.E."/>
            <person name="Farrell T.M."/>
            <person name="Glorioso B.M."/>
            <person name="Lawson B."/>
            <person name="Price S.J."/>
            <person name="Stengle A.G."/>
            <person name="Grear D.A."/>
            <person name="Lorch J.M."/>
        </authorList>
    </citation>
    <scope>NUCLEOTIDE SEQUENCE</scope>
    <source>
        <strain evidence="1">NWHC 24266-5</strain>
    </source>
</reference>
<protein>
    <submittedName>
        <fullName evidence="1">Uncharacterized protein</fullName>
    </submittedName>
</protein>
<accession>A0ACB8V2Z3</accession>
<proteinExistence type="predicted"/>
<name>A0ACB8V2Z3_9EURO</name>
<comment type="caution">
    <text evidence="1">The sequence shown here is derived from an EMBL/GenBank/DDBJ whole genome shotgun (WGS) entry which is preliminary data.</text>
</comment>